<dbReference type="GO" id="GO:0016787">
    <property type="term" value="F:hydrolase activity"/>
    <property type="evidence" value="ECO:0007669"/>
    <property type="project" value="UniProtKB-KW"/>
</dbReference>
<dbReference type="InterPro" id="IPR050072">
    <property type="entry name" value="Peptidase_M20A"/>
</dbReference>
<evidence type="ECO:0000313" key="8">
    <source>
        <dbReference type="Proteomes" id="UP000635606"/>
    </source>
</evidence>
<organism evidence="7 8">
    <name type="scientific">Virgisporangium ochraceum</name>
    <dbReference type="NCBI Taxonomy" id="65505"/>
    <lineage>
        <taxon>Bacteria</taxon>
        <taxon>Bacillati</taxon>
        <taxon>Actinomycetota</taxon>
        <taxon>Actinomycetes</taxon>
        <taxon>Micromonosporales</taxon>
        <taxon>Micromonosporaceae</taxon>
        <taxon>Virgisporangium</taxon>
    </lineage>
</organism>
<dbReference type="PANTHER" id="PTHR43808">
    <property type="entry name" value="ACETYLORNITHINE DEACETYLASE"/>
    <property type="match status" value="1"/>
</dbReference>
<dbReference type="AlphaFoldDB" id="A0A8J4EFT9"/>
<dbReference type="Gene3D" id="1.10.150.900">
    <property type="match status" value="1"/>
</dbReference>
<dbReference type="NCBIfam" id="NF005913">
    <property type="entry name" value="PRK07906.1"/>
    <property type="match status" value="1"/>
</dbReference>
<accession>A0A8J4EFT9</accession>
<comment type="similarity">
    <text evidence="2">Belongs to the peptidase M20A family.</text>
</comment>
<dbReference type="FunFam" id="1.10.150.900:FF:000002">
    <property type="entry name" value="M20/M25/M40 family peptidase"/>
    <property type="match status" value="1"/>
</dbReference>
<dbReference type="InterPro" id="IPR002933">
    <property type="entry name" value="Peptidase_M20"/>
</dbReference>
<evidence type="ECO:0000313" key="7">
    <source>
        <dbReference type="EMBL" id="GIJ73061.1"/>
    </source>
</evidence>
<evidence type="ECO:0000256" key="5">
    <source>
        <dbReference type="ARBA" id="ARBA00022833"/>
    </source>
</evidence>
<evidence type="ECO:0000256" key="4">
    <source>
        <dbReference type="ARBA" id="ARBA00022801"/>
    </source>
</evidence>
<evidence type="ECO:0000256" key="2">
    <source>
        <dbReference type="ARBA" id="ARBA00006247"/>
    </source>
</evidence>
<dbReference type="EMBL" id="BOPH01000108">
    <property type="protein sequence ID" value="GIJ73061.1"/>
    <property type="molecule type" value="Genomic_DNA"/>
</dbReference>
<dbReference type="Proteomes" id="UP000635606">
    <property type="component" value="Unassembled WGS sequence"/>
</dbReference>
<evidence type="ECO:0000256" key="1">
    <source>
        <dbReference type="ARBA" id="ARBA00001947"/>
    </source>
</evidence>
<dbReference type="Gene3D" id="3.40.630.10">
    <property type="entry name" value="Zn peptidases"/>
    <property type="match status" value="1"/>
</dbReference>
<dbReference type="InterPro" id="IPR011650">
    <property type="entry name" value="Peptidase_M20_dimer"/>
</dbReference>
<feature type="domain" description="Peptidase M20 dimerisation" evidence="6">
    <location>
        <begin position="195"/>
        <end position="329"/>
    </location>
</feature>
<keyword evidence="3" id="KW-0479">Metal-binding</keyword>
<dbReference type="GO" id="GO:0046872">
    <property type="term" value="F:metal ion binding"/>
    <property type="evidence" value="ECO:0007669"/>
    <property type="project" value="UniProtKB-KW"/>
</dbReference>
<evidence type="ECO:0000256" key="3">
    <source>
        <dbReference type="ARBA" id="ARBA00022723"/>
    </source>
</evidence>
<gene>
    <name evidence="7" type="ORF">Voc01_079780</name>
</gene>
<comment type="caution">
    <text evidence="7">The sequence shown here is derived from an EMBL/GenBank/DDBJ whole genome shotgun (WGS) entry which is preliminary data.</text>
</comment>
<protein>
    <recommendedName>
        <fullName evidence="6">Peptidase M20 dimerisation domain-containing protein</fullName>
    </recommendedName>
</protein>
<dbReference type="SUPFAM" id="SSF53187">
    <property type="entry name" value="Zn-dependent exopeptidases"/>
    <property type="match status" value="1"/>
</dbReference>
<comment type="cofactor">
    <cofactor evidence="1">
        <name>Zn(2+)</name>
        <dbReference type="ChEBI" id="CHEBI:29105"/>
    </cofactor>
</comment>
<dbReference type="InterPro" id="IPR001261">
    <property type="entry name" value="ArgE/DapE_CS"/>
</dbReference>
<keyword evidence="4" id="KW-0378">Hydrolase</keyword>
<sequence>MAVMADPGAGSGVVRYTSDLIRLDTTNRGGGAGHERPAAEYVAARLSAAGIEPLLLEKAPGRTNVVARVPGTEPHRGALLVHAHLDVVPADPARWQRPPFSGDVHDGMVWGRGAIDMKGTVAMILAAVTRLSTRPRRDLVLAFTADEEDTAEYGAGWLVKEHPHLFDGCTEAIGESGGYTVHAAPGVRVYPIGAGERGSAWMRLTALGRAGHGSRVNPDNAVTKIAAAVTRIGAHRWPVRLTPVVRAAIEGLAHALGRSVGDLDDPSTMDGLADLLGAAAPLVMHTVRNSANPTGLQAGGKVNVVPGEATALVDGRVLPGTLAEFERTIDELVGDDVSWEYTHNEVPLAAPIDSPTFAAMKAALQDADPGAHVVPYCMAGGTDAKQFSRLGIVGYGFAPLRLPPGFEYHAMYHGVDERVPVDGLEFGTRVLDRFLSTC</sequence>
<dbReference type="PROSITE" id="PS00759">
    <property type="entry name" value="ARGE_DAPE_CPG2_2"/>
    <property type="match status" value="1"/>
</dbReference>
<reference evidence="7" key="1">
    <citation type="submission" date="2021-01" db="EMBL/GenBank/DDBJ databases">
        <title>Whole genome shotgun sequence of Virgisporangium ochraceum NBRC 16418.</title>
        <authorList>
            <person name="Komaki H."/>
            <person name="Tamura T."/>
        </authorList>
    </citation>
    <scope>NUCLEOTIDE SEQUENCE</scope>
    <source>
        <strain evidence="7">NBRC 16418</strain>
    </source>
</reference>
<dbReference type="Pfam" id="PF07687">
    <property type="entry name" value="M20_dimer"/>
    <property type="match status" value="1"/>
</dbReference>
<dbReference type="PANTHER" id="PTHR43808:SF8">
    <property type="entry name" value="PEPTIDASE M20 DIMERISATION DOMAIN-CONTAINING PROTEIN"/>
    <property type="match status" value="1"/>
</dbReference>
<name>A0A8J4EFT9_9ACTN</name>
<dbReference type="InterPro" id="IPR036264">
    <property type="entry name" value="Bact_exopeptidase_dim_dom"/>
</dbReference>
<dbReference type="Gene3D" id="3.30.70.360">
    <property type="match status" value="1"/>
</dbReference>
<dbReference type="PROSITE" id="PS00758">
    <property type="entry name" value="ARGE_DAPE_CPG2_1"/>
    <property type="match status" value="1"/>
</dbReference>
<dbReference type="Pfam" id="PF01546">
    <property type="entry name" value="Peptidase_M20"/>
    <property type="match status" value="1"/>
</dbReference>
<evidence type="ECO:0000259" key="6">
    <source>
        <dbReference type="Pfam" id="PF07687"/>
    </source>
</evidence>
<keyword evidence="8" id="KW-1185">Reference proteome</keyword>
<keyword evidence="5" id="KW-0862">Zinc</keyword>
<proteinExistence type="inferred from homology"/>
<dbReference type="SUPFAM" id="SSF55031">
    <property type="entry name" value="Bacterial exopeptidase dimerisation domain"/>
    <property type="match status" value="1"/>
</dbReference>